<dbReference type="Gene3D" id="3.60.10.10">
    <property type="entry name" value="Endonuclease/exonuclease/phosphatase"/>
    <property type="match status" value="1"/>
</dbReference>
<dbReference type="InterPro" id="IPR036691">
    <property type="entry name" value="Endo/exonu/phosph_ase_sf"/>
</dbReference>
<protein>
    <submittedName>
        <fullName evidence="1">Predicted protein</fullName>
    </submittedName>
</protein>
<dbReference type="SUPFAM" id="SSF56219">
    <property type="entry name" value="DNase I-like"/>
    <property type="match status" value="1"/>
</dbReference>
<evidence type="ECO:0000313" key="2">
    <source>
        <dbReference type="Proteomes" id="UP000008694"/>
    </source>
</evidence>
<gene>
    <name evidence="1" type="ORF">ARALYDRAFT_673463</name>
</gene>
<keyword evidence="2" id="KW-1185">Reference proteome</keyword>
<proteinExistence type="predicted"/>
<dbReference type="Proteomes" id="UP000008694">
    <property type="component" value="Unassembled WGS sequence"/>
</dbReference>
<reference evidence="2" key="1">
    <citation type="journal article" date="2011" name="Nat. Genet.">
        <title>The Arabidopsis lyrata genome sequence and the basis of rapid genome size change.</title>
        <authorList>
            <person name="Hu T.T."/>
            <person name="Pattyn P."/>
            <person name="Bakker E.G."/>
            <person name="Cao J."/>
            <person name="Cheng J.-F."/>
            <person name="Clark R.M."/>
            <person name="Fahlgren N."/>
            <person name="Fawcett J.A."/>
            <person name="Grimwood J."/>
            <person name="Gundlach H."/>
            <person name="Haberer G."/>
            <person name="Hollister J.D."/>
            <person name="Ossowski S."/>
            <person name="Ottilar R.P."/>
            <person name="Salamov A.A."/>
            <person name="Schneeberger K."/>
            <person name="Spannagl M."/>
            <person name="Wang X."/>
            <person name="Yang L."/>
            <person name="Nasrallah M.E."/>
            <person name="Bergelson J."/>
            <person name="Carrington J.C."/>
            <person name="Gaut B.S."/>
            <person name="Schmutz J."/>
            <person name="Mayer K.F.X."/>
            <person name="Van de Peer Y."/>
            <person name="Grigoriev I.V."/>
            <person name="Nordborg M."/>
            <person name="Weigel D."/>
            <person name="Guo Y.-L."/>
        </authorList>
    </citation>
    <scope>NUCLEOTIDE SEQUENCE [LARGE SCALE GENOMIC DNA]</scope>
    <source>
        <strain evidence="2">cv. MN47</strain>
    </source>
</reference>
<sequence>MRRVHFPDILFLMETKNSSNHVLDVKKWLGYDSSHIVDPEGLSGGLAIFWKASYDVEILHSDKRIIDTKIKFGSLALTDQVRQ</sequence>
<dbReference type="Gramene" id="Al_scaffold_0003_2660">
    <property type="protein sequence ID" value="Al_scaffold_0003_2660"/>
    <property type="gene ID" value="Al_scaffold_0003_2660"/>
</dbReference>
<dbReference type="EMBL" id="GL348715">
    <property type="protein sequence ID" value="EFH59772.1"/>
    <property type="molecule type" value="Genomic_DNA"/>
</dbReference>
<dbReference type="HOGENOM" id="CLU_2545707_0_0_1"/>
<dbReference type="eggNOG" id="KOG1075">
    <property type="taxonomic scope" value="Eukaryota"/>
</dbReference>
<accession>D7L4C6</accession>
<dbReference type="AlphaFoldDB" id="D7L4C6"/>
<evidence type="ECO:0000313" key="1">
    <source>
        <dbReference type="EMBL" id="EFH59772.1"/>
    </source>
</evidence>
<organism evidence="2">
    <name type="scientific">Arabidopsis lyrata subsp. lyrata</name>
    <name type="common">Lyre-leaved rock-cress</name>
    <dbReference type="NCBI Taxonomy" id="81972"/>
    <lineage>
        <taxon>Eukaryota</taxon>
        <taxon>Viridiplantae</taxon>
        <taxon>Streptophyta</taxon>
        <taxon>Embryophyta</taxon>
        <taxon>Tracheophyta</taxon>
        <taxon>Spermatophyta</taxon>
        <taxon>Magnoliopsida</taxon>
        <taxon>eudicotyledons</taxon>
        <taxon>Gunneridae</taxon>
        <taxon>Pentapetalae</taxon>
        <taxon>rosids</taxon>
        <taxon>malvids</taxon>
        <taxon>Brassicales</taxon>
        <taxon>Brassicaceae</taxon>
        <taxon>Camelineae</taxon>
        <taxon>Arabidopsis</taxon>
    </lineage>
</organism>
<name>D7L4C6_ARALL</name>